<dbReference type="Gene3D" id="3.40.50.1820">
    <property type="entry name" value="alpha/beta hydrolase"/>
    <property type="match status" value="1"/>
</dbReference>
<organism evidence="3 4">
    <name type="scientific">Vibrio parahaemolyticus</name>
    <dbReference type="NCBI Taxonomy" id="670"/>
    <lineage>
        <taxon>Bacteria</taxon>
        <taxon>Pseudomonadati</taxon>
        <taxon>Pseudomonadota</taxon>
        <taxon>Gammaproteobacteria</taxon>
        <taxon>Vibrionales</taxon>
        <taxon>Vibrionaceae</taxon>
        <taxon>Vibrio</taxon>
    </lineage>
</organism>
<dbReference type="GO" id="GO:0008236">
    <property type="term" value="F:serine-type peptidase activity"/>
    <property type="evidence" value="ECO:0007669"/>
    <property type="project" value="InterPro"/>
</dbReference>
<sequence length="247" mass="27297">MICSASALAMDTQWQAQHFQDEHFDLPYQIYHPQSAKKLPLVIHLHGTGEAGIDNQTQLYKGQHIGPDYFASDDIQAIQKAIVLAPQTPDAIRWASTSIEPYDFSSTPSTPSMSALLELVDHLLETDPSIDASRVYLTGLSRGGQGVWNAALQRPDFFAAIVPIAGSASPADAKRLVNLPIWTFHGDKDTTTNVTYTRAMVDAILQTGGTTNSIRYTEVAGGEHADSWLTAFKDEQLYRWLLTHQRK</sequence>
<reference evidence="3 4" key="1">
    <citation type="submission" date="2018-12" db="EMBL/GenBank/DDBJ databases">
        <title>Genomic insights into the evolutionary origins and pathogenicity of five Vibrio parahaemolyticus strains isolated from the shrimp with acute hepatopancreatic necrosis disease (AHPND).</title>
        <authorList>
            <person name="Yang Q."/>
            <person name="Dong X."/>
            <person name="Xie G."/>
            <person name="Fu S."/>
            <person name="Zou P."/>
            <person name="Sun J."/>
            <person name="Wang Y."/>
            <person name="Huang J."/>
        </authorList>
    </citation>
    <scope>NUCLEOTIDE SEQUENCE [LARGE SCALE GENOMIC DNA]</scope>
    <source>
        <strain evidence="3 4">20160303005-1</strain>
        <plasmid evidence="4">pvpsd2016-3</plasmid>
    </source>
</reference>
<gene>
    <name evidence="3" type="ORF">EHC69_28615</name>
</gene>
<keyword evidence="3" id="KW-0614">Plasmid</keyword>
<dbReference type="InterPro" id="IPR001375">
    <property type="entry name" value="Peptidase_S9_cat"/>
</dbReference>
<evidence type="ECO:0000259" key="2">
    <source>
        <dbReference type="Pfam" id="PF00326"/>
    </source>
</evidence>
<keyword evidence="1" id="KW-0732">Signal</keyword>
<protein>
    <submittedName>
        <fullName evidence="3">Phospholipase</fullName>
    </submittedName>
</protein>
<evidence type="ECO:0000256" key="1">
    <source>
        <dbReference type="ARBA" id="ARBA00022729"/>
    </source>
</evidence>
<dbReference type="SUPFAM" id="SSF53474">
    <property type="entry name" value="alpha/beta-Hydrolases"/>
    <property type="match status" value="1"/>
</dbReference>
<proteinExistence type="predicted"/>
<dbReference type="PANTHER" id="PTHR43037">
    <property type="entry name" value="UNNAMED PRODUCT-RELATED"/>
    <property type="match status" value="1"/>
</dbReference>
<dbReference type="InterPro" id="IPR029058">
    <property type="entry name" value="AB_hydrolase_fold"/>
</dbReference>
<dbReference type="Proteomes" id="UP000464718">
    <property type="component" value="Plasmid pvpsd2016-3"/>
</dbReference>
<dbReference type="EMBL" id="CP034302">
    <property type="protein sequence ID" value="QHH13273.1"/>
    <property type="molecule type" value="Genomic_DNA"/>
</dbReference>
<evidence type="ECO:0000313" key="3">
    <source>
        <dbReference type="EMBL" id="QHH13273.1"/>
    </source>
</evidence>
<geneLocation type="plasmid" evidence="4">
    <name>pvpsd2016-3</name>
</geneLocation>
<feature type="domain" description="Peptidase S9 prolyl oligopeptidase catalytic" evidence="2">
    <location>
        <begin position="116"/>
        <end position="167"/>
    </location>
</feature>
<dbReference type="PANTHER" id="PTHR43037:SF1">
    <property type="entry name" value="BLL1128 PROTEIN"/>
    <property type="match status" value="1"/>
</dbReference>
<dbReference type="InterPro" id="IPR050955">
    <property type="entry name" value="Plant_Biomass_Hydrol_Est"/>
</dbReference>
<evidence type="ECO:0000313" key="4">
    <source>
        <dbReference type="Proteomes" id="UP000464718"/>
    </source>
</evidence>
<dbReference type="AlphaFoldDB" id="A0AAX1G0Q1"/>
<name>A0AAX1G0Q1_VIBPH</name>
<dbReference type="Pfam" id="PF00326">
    <property type="entry name" value="Peptidase_S9"/>
    <property type="match status" value="1"/>
</dbReference>
<dbReference type="GO" id="GO:0006508">
    <property type="term" value="P:proteolysis"/>
    <property type="evidence" value="ECO:0007669"/>
    <property type="project" value="InterPro"/>
</dbReference>
<accession>A0AAX1G0Q1</accession>